<evidence type="ECO:0000313" key="2">
    <source>
        <dbReference type="EMBL" id="KAI6656776.1"/>
    </source>
</evidence>
<dbReference type="InterPro" id="IPR007109">
    <property type="entry name" value="Brix"/>
</dbReference>
<dbReference type="Gene3D" id="3.40.50.10480">
    <property type="entry name" value="Probable brix-domain ribosomal biogenesis protein"/>
    <property type="match status" value="1"/>
</dbReference>
<dbReference type="AlphaFoldDB" id="A0AAV7K700"/>
<dbReference type="GO" id="GO:0006364">
    <property type="term" value="P:rRNA processing"/>
    <property type="evidence" value="ECO:0007669"/>
    <property type="project" value="InterPro"/>
</dbReference>
<dbReference type="GO" id="GO:0030515">
    <property type="term" value="F:snoRNA binding"/>
    <property type="evidence" value="ECO:0007669"/>
    <property type="project" value="TreeGrafter"/>
</dbReference>
<evidence type="ECO:0000259" key="1">
    <source>
        <dbReference type="PROSITE" id="PS50833"/>
    </source>
</evidence>
<dbReference type="EMBL" id="JAKMXF010000133">
    <property type="protein sequence ID" value="KAI6656776.1"/>
    <property type="molecule type" value="Genomic_DNA"/>
</dbReference>
<feature type="domain" description="Brix" evidence="1">
    <location>
        <begin position="83"/>
        <end position="265"/>
    </location>
</feature>
<sequence length="297" mass="34471">MLRRQARLRREYLYRKNLESQEHSILERKRKFKRALEDGTSIPTEMRGDEGRLVSKMELDDPDTQLETTHEDDEYAYAGVEDPKLVVTTSHSPSSRLKQFAKELKLIFPNAQRLNRGNAVLTQLVEACKSNGVTDLIIAHEHRGVPDGIVVSHFPYGPTAYFTLSGTVLRHDIPDVGKISEQYPHLIFNNLTSKLGKRVTNILKYLFPVPKPDAKRIMTFANDKDFISFRHHMYKRKFKSREIELEEVGPRFELRPYLIRLGTVNETEADVEWRLRPYMNTARKRQALAPLEIPTDI</sequence>
<dbReference type="GO" id="GO:0032040">
    <property type="term" value="C:small-subunit processome"/>
    <property type="evidence" value="ECO:0007669"/>
    <property type="project" value="TreeGrafter"/>
</dbReference>
<dbReference type="Proteomes" id="UP001165289">
    <property type="component" value="Unassembled WGS sequence"/>
</dbReference>
<protein>
    <submittedName>
        <fullName evidence="2">U3 small nucleolar ribonucleoprotein IMP4</fullName>
    </submittedName>
</protein>
<dbReference type="GO" id="GO:0005654">
    <property type="term" value="C:nucleoplasm"/>
    <property type="evidence" value="ECO:0007669"/>
    <property type="project" value="UniProtKB-ARBA"/>
</dbReference>
<proteinExistence type="predicted"/>
<dbReference type="GO" id="GO:0042134">
    <property type="term" value="F:rRNA primary transcript binding"/>
    <property type="evidence" value="ECO:0007669"/>
    <property type="project" value="InterPro"/>
</dbReference>
<name>A0AAV7K700_9METZ</name>
<dbReference type="PANTHER" id="PTHR22734:SF2">
    <property type="entry name" value="U3 SMALL NUCLEOLAR RIBONUCLEOPROTEIN PROTEIN IMP4"/>
    <property type="match status" value="1"/>
</dbReference>
<reference evidence="2 3" key="1">
    <citation type="journal article" date="2023" name="BMC Biol.">
        <title>The compact genome of the sponge Oopsacas minuta (Hexactinellida) is lacking key metazoan core genes.</title>
        <authorList>
            <person name="Santini S."/>
            <person name="Schenkelaars Q."/>
            <person name="Jourda C."/>
            <person name="Duchesne M."/>
            <person name="Belahbib H."/>
            <person name="Rocher C."/>
            <person name="Selva M."/>
            <person name="Riesgo A."/>
            <person name="Vervoort M."/>
            <person name="Leys S.P."/>
            <person name="Kodjabachian L."/>
            <person name="Le Bivic A."/>
            <person name="Borchiellini C."/>
            <person name="Claverie J.M."/>
            <person name="Renard E."/>
        </authorList>
    </citation>
    <scope>NUCLEOTIDE SEQUENCE [LARGE SCALE GENOMIC DNA]</scope>
    <source>
        <strain evidence="2">SPO-2</strain>
    </source>
</reference>
<dbReference type="InterPro" id="IPR044281">
    <property type="entry name" value="IMP4/RPF1"/>
</dbReference>
<dbReference type="PROSITE" id="PS50833">
    <property type="entry name" value="BRIX"/>
    <property type="match status" value="1"/>
</dbReference>
<dbReference type="FunFam" id="3.40.50.10480:FF:000001">
    <property type="entry name" value="IMP4, U3 small nucleolar ribonucleoprotein"/>
    <property type="match status" value="1"/>
</dbReference>
<keyword evidence="2" id="KW-0687">Ribonucleoprotein</keyword>
<dbReference type="SUPFAM" id="SSF52954">
    <property type="entry name" value="Class II aaRS ABD-related"/>
    <property type="match status" value="1"/>
</dbReference>
<gene>
    <name evidence="2" type="ORF">LOD99_16079</name>
</gene>
<accession>A0AAV7K700</accession>
<dbReference type="PANTHER" id="PTHR22734">
    <property type="entry name" value="U3 SMALL NUCLEOLAR RIBONUCLEOPROTEIN PROTEIN IMP4"/>
    <property type="match status" value="1"/>
</dbReference>
<comment type="caution">
    <text evidence="2">The sequence shown here is derived from an EMBL/GenBank/DDBJ whole genome shotgun (WGS) entry which is preliminary data.</text>
</comment>
<evidence type="ECO:0000313" key="3">
    <source>
        <dbReference type="Proteomes" id="UP001165289"/>
    </source>
</evidence>
<dbReference type="GO" id="GO:0042274">
    <property type="term" value="P:ribosomal small subunit biogenesis"/>
    <property type="evidence" value="ECO:0007669"/>
    <property type="project" value="UniProtKB-ARBA"/>
</dbReference>
<dbReference type="GO" id="GO:0034457">
    <property type="term" value="C:Mpp10 complex"/>
    <property type="evidence" value="ECO:0007669"/>
    <property type="project" value="UniProtKB-ARBA"/>
</dbReference>
<dbReference type="SMART" id="SM00879">
    <property type="entry name" value="Brix"/>
    <property type="match status" value="1"/>
</dbReference>
<organism evidence="2 3">
    <name type="scientific">Oopsacas minuta</name>
    <dbReference type="NCBI Taxonomy" id="111878"/>
    <lineage>
        <taxon>Eukaryota</taxon>
        <taxon>Metazoa</taxon>
        <taxon>Porifera</taxon>
        <taxon>Hexactinellida</taxon>
        <taxon>Hexasterophora</taxon>
        <taxon>Lyssacinosida</taxon>
        <taxon>Leucopsacidae</taxon>
        <taxon>Oopsacas</taxon>
    </lineage>
</organism>
<dbReference type="Pfam" id="PF04427">
    <property type="entry name" value="Brix"/>
    <property type="match status" value="1"/>
</dbReference>
<keyword evidence="3" id="KW-1185">Reference proteome</keyword>